<protein>
    <submittedName>
        <fullName evidence="1">Uncharacterized protein</fullName>
    </submittedName>
</protein>
<name>A0AAE1CLB0_9GAST</name>
<accession>A0AAE1CLB0</accession>
<proteinExistence type="predicted"/>
<dbReference type="Proteomes" id="UP001283361">
    <property type="component" value="Unassembled WGS sequence"/>
</dbReference>
<gene>
    <name evidence="1" type="ORF">RRG08_053049</name>
</gene>
<evidence type="ECO:0000313" key="1">
    <source>
        <dbReference type="EMBL" id="KAK3708467.1"/>
    </source>
</evidence>
<comment type="caution">
    <text evidence="1">The sequence shown here is derived from an EMBL/GenBank/DDBJ whole genome shotgun (WGS) entry which is preliminary data.</text>
</comment>
<evidence type="ECO:0000313" key="2">
    <source>
        <dbReference type="Proteomes" id="UP001283361"/>
    </source>
</evidence>
<keyword evidence="2" id="KW-1185">Reference proteome</keyword>
<sequence>MRKSVISLGSGSEQRHLGAEYAHYLPHVRSLPALCVMPLSTKAWRLKSRSSQPSACARERCRMILSAALAVAVIIMCHTGRVRADVGVTCDQCSKLNTGQSLSALPGIE</sequence>
<dbReference type="AlphaFoldDB" id="A0AAE1CLB0"/>
<dbReference type="EMBL" id="JAWDGP010007694">
    <property type="protein sequence ID" value="KAK3708467.1"/>
    <property type="molecule type" value="Genomic_DNA"/>
</dbReference>
<reference evidence="1" key="1">
    <citation type="journal article" date="2023" name="G3 (Bethesda)">
        <title>A reference genome for the long-term kleptoplast-retaining sea slug Elysia crispata morphotype clarki.</title>
        <authorList>
            <person name="Eastman K.E."/>
            <person name="Pendleton A.L."/>
            <person name="Shaikh M.A."/>
            <person name="Suttiyut T."/>
            <person name="Ogas R."/>
            <person name="Tomko P."/>
            <person name="Gavelis G."/>
            <person name="Widhalm J.R."/>
            <person name="Wisecaver J.H."/>
        </authorList>
    </citation>
    <scope>NUCLEOTIDE SEQUENCE</scope>
    <source>
        <strain evidence="1">ECLA1</strain>
    </source>
</reference>
<organism evidence="1 2">
    <name type="scientific">Elysia crispata</name>
    <name type="common">lettuce slug</name>
    <dbReference type="NCBI Taxonomy" id="231223"/>
    <lineage>
        <taxon>Eukaryota</taxon>
        <taxon>Metazoa</taxon>
        <taxon>Spiralia</taxon>
        <taxon>Lophotrochozoa</taxon>
        <taxon>Mollusca</taxon>
        <taxon>Gastropoda</taxon>
        <taxon>Heterobranchia</taxon>
        <taxon>Euthyneura</taxon>
        <taxon>Panpulmonata</taxon>
        <taxon>Sacoglossa</taxon>
        <taxon>Placobranchoidea</taxon>
        <taxon>Plakobranchidae</taxon>
        <taxon>Elysia</taxon>
    </lineage>
</organism>